<name>A0A5C6LVJ4_9BACT</name>
<reference evidence="2 3" key="1">
    <citation type="submission" date="2019-08" db="EMBL/GenBank/DDBJ databases">
        <title>Whole genome sequencing of chitin degrading bacteria Chitinophaga pinensis YS16.</title>
        <authorList>
            <person name="Singh R.P."/>
            <person name="Manchanda G."/>
            <person name="Maurya I.K."/>
            <person name="Joshi N.K."/>
            <person name="Srivastava A.K."/>
        </authorList>
    </citation>
    <scope>NUCLEOTIDE SEQUENCE [LARGE SCALE GENOMIC DNA]</scope>
    <source>
        <strain evidence="2 3">YS-16</strain>
    </source>
</reference>
<sequence>MGYCIGRFPIFAVAVQRTDADINFGLLLQPGKVIFGLLFAGMVFNPVFLFIANYVSSDALFLSLSLVWFTLLLWILHRPNKSLIIWHAIIILLAFTVRYNALFYPIVAAIAFVISRQPWRMKVVGMLSSLILIAGFVWHTSNQYDRLTGSASSRLSAAGRWPIMPCMPIASYRMNLLLPCPRSLSSWTRWCEPTLIQRAIFLCTSRK</sequence>
<accession>A0A5C6LVJ4</accession>
<organism evidence="2 3">
    <name type="scientific">Chitinophaga pinensis</name>
    <dbReference type="NCBI Taxonomy" id="79329"/>
    <lineage>
        <taxon>Bacteria</taxon>
        <taxon>Pseudomonadati</taxon>
        <taxon>Bacteroidota</taxon>
        <taxon>Chitinophagia</taxon>
        <taxon>Chitinophagales</taxon>
        <taxon>Chitinophagaceae</taxon>
        <taxon>Chitinophaga</taxon>
    </lineage>
</organism>
<dbReference type="EMBL" id="VOHS01000007">
    <property type="protein sequence ID" value="TWW00647.1"/>
    <property type="molecule type" value="Genomic_DNA"/>
</dbReference>
<gene>
    <name evidence="2" type="ORF">FEF09_09095</name>
</gene>
<evidence type="ECO:0000313" key="3">
    <source>
        <dbReference type="Proteomes" id="UP000318815"/>
    </source>
</evidence>
<evidence type="ECO:0000256" key="1">
    <source>
        <dbReference type="SAM" id="Phobius"/>
    </source>
</evidence>
<keyword evidence="3" id="KW-1185">Reference proteome</keyword>
<feature type="transmembrane region" description="Helical" evidence="1">
    <location>
        <begin position="121"/>
        <end position="138"/>
    </location>
</feature>
<evidence type="ECO:0008006" key="4">
    <source>
        <dbReference type="Google" id="ProtNLM"/>
    </source>
</evidence>
<feature type="transmembrane region" description="Helical" evidence="1">
    <location>
        <begin position="33"/>
        <end position="52"/>
    </location>
</feature>
<feature type="transmembrane region" description="Helical" evidence="1">
    <location>
        <begin position="59"/>
        <end position="77"/>
    </location>
</feature>
<comment type="caution">
    <text evidence="2">The sequence shown here is derived from an EMBL/GenBank/DDBJ whole genome shotgun (WGS) entry which is preliminary data.</text>
</comment>
<keyword evidence="1" id="KW-1133">Transmembrane helix</keyword>
<keyword evidence="1" id="KW-0472">Membrane</keyword>
<dbReference type="AlphaFoldDB" id="A0A5C6LVJ4"/>
<proteinExistence type="predicted"/>
<dbReference type="RefSeq" id="WP_146304813.1">
    <property type="nucleotide sequence ID" value="NZ_VOHS01000007.1"/>
</dbReference>
<dbReference type="Proteomes" id="UP000318815">
    <property type="component" value="Unassembled WGS sequence"/>
</dbReference>
<dbReference type="OrthoDB" id="636847at2"/>
<feature type="transmembrane region" description="Helical" evidence="1">
    <location>
        <begin position="83"/>
        <end position="114"/>
    </location>
</feature>
<protein>
    <recommendedName>
        <fullName evidence="4">Glycosyltransferase RgtA/B/C/D-like domain-containing protein</fullName>
    </recommendedName>
</protein>
<keyword evidence="1" id="KW-0812">Transmembrane</keyword>
<evidence type="ECO:0000313" key="2">
    <source>
        <dbReference type="EMBL" id="TWW00647.1"/>
    </source>
</evidence>